<gene>
    <name evidence="2" type="ORF">LNINA_LOCUS13553</name>
</gene>
<evidence type="ECO:0000313" key="2">
    <source>
        <dbReference type="EMBL" id="CAK1554662.1"/>
    </source>
</evidence>
<keyword evidence="3" id="KW-1185">Reference proteome</keyword>
<feature type="chain" id="PRO_5043796674" evidence="1">
    <location>
        <begin position="18"/>
        <end position="154"/>
    </location>
</feature>
<organism evidence="2 3">
    <name type="scientific">Leptosia nina</name>
    <dbReference type="NCBI Taxonomy" id="320188"/>
    <lineage>
        <taxon>Eukaryota</taxon>
        <taxon>Metazoa</taxon>
        <taxon>Ecdysozoa</taxon>
        <taxon>Arthropoda</taxon>
        <taxon>Hexapoda</taxon>
        <taxon>Insecta</taxon>
        <taxon>Pterygota</taxon>
        <taxon>Neoptera</taxon>
        <taxon>Endopterygota</taxon>
        <taxon>Lepidoptera</taxon>
        <taxon>Glossata</taxon>
        <taxon>Ditrysia</taxon>
        <taxon>Papilionoidea</taxon>
        <taxon>Pieridae</taxon>
        <taxon>Pierinae</taxon>
        <taxon>Leptosia</taxon>
    </lineage>
</organism>
<sequence length="154" mass="17158">MDRTTLFLLLTASQVGARLFCGKAKMPLEIGDWHQGLSHMDSAVVENRPVTINEGQVYVYENYFPGHTINYIHVDNVAIKTCGASASIKKGGIGTSSVLIILHAGTHEEIRSVIDIWGTKHRAVTTAPPLHDLKKLKSFYLFKELRAVNHNNQY</sequence>
<comment type="caution">
    <text evidence="2">The sequence shown here is derived from an EMBL/GenBank/DDBJ whole genome shotgun (WGS) entry which is preliminary data.</text>
</comment>
<evidence type="ECO:0000313" key="3">
    <source>
        <dbReference type="Proteomes" id="UP001497472"/>
    </source>
</evidence>
<evidence type="ECO:0000256" key="1">
    <source>
        <dbReference type="SAM" id="SignalP"/>
    </source>
</evidence>
<dbReference type="InterPro" id="IPR031734">
    <property type="entry name" value="MBF2"/>
</dbReference>
<dbReference type="Pfam" id="PF15868">
    <property type="entry name" value="MBF2"/>
    <property type="match status" value="1"/>
</dbReference>
<dbReference type="Proteomes" id="UP001497472">
    <property type="component" value="Unassembled WGS sequence"/>
</dbReference>
<name>A0AAV1JZ92_9NEOP</name>
<keyword evidence="1" id="KW-0732">Signal</keyword>
<feature type="signal peptide" evidence="1">
    <location>
        <begin position="1"/>
        <end position="17"/>
    </location>
</feature>
<dbReference type="AlphaFoldDB" id="A0AAV1JZ92"/>
<proteinExistence type="predicted"/>
<accession>A0AAV1JZ92</accession>
<dbReference type="EMBL" id="CAVLEF010000279">
    <property type="protein sequence ID" value="CAK1554662.1"/>
    <property type="molecule type" value="Genomic_DNA"/>
</dbReference>
<protein>
    <submittedName>
        <fullName evidence="2">Uncharacterized protein</fullName>
    </submittedName>
</protein>
<reference evidence="2 3" key="1">
    <citation type="submission" date="2023-11" db="EMBL/GenBank/DDBJ databases">
        <authorList>
            <person name="Okamura Y."/>
        </authorList>
    </citation>
    <scope>NUCLEOTIDE SEQUENCE [LARGE SCALE GENOMIC DNA]</scope>
</reference>